<dbReference type="GO" id="GO:0006508">
    <property type="term" value="P:proteolysis"/>
    <property type="evidence" value="ECO:0007669"/>
    <property type="project" value="InterPro"/>
</dbReference>
<reference evidence="3" key="1">
    <citation type="submission" date="2013-12" db="EMBL/GenBank/DDBJ databases">
        <title>The Genome Sequence of Aphanomyces astaci APO3.</title>
        <authorList>
            <consortium name="The Broad Institute Genomics Platform"/>
            <person name="Russ C."/>
            <person name="Tyler B."/>
            <person name="van West P."/>
            <person name="Dieguez-Uribeondo J."/>
            <person name="Young S.K."/>
            <person name="Zeng Q."/>
            <person name="Gargeya S."/>
            <person name="Fitzgerald M."/>
            <person name="Abouelleil A."/>
            <person name="Alvarado L."/>
            <person name="Chapman S.B."/>
            <person name="Gainer-Dewar J."/>
            <person name="Goldberg J."/>
            <person name="Griggs A."/>
            <person name="Gujja S."/>
            <person name="Hansen M."/>
            <person name="Howarth C."/>
            <person name="Imamovic A."/>
            <person name="Ireland A."/>
            <person name="Larimer J."/>
            <person name="McCowan C."/>
            <person name="Murphy C."/>
            <person name="Pearson M."/>
            <person name="Poon T.W."/>
            <person name="Priest M."/>
            <person name="Roberts A."/>
            <person name="Saif S."/>
            <person name="Shea T."/>
            <person name="Sykes S."/>
            <person name="Wortman J."/>
            <person name="Nusbaum C."/>
            <person name="Birren B."/>
        </authorList>
    </citation>
    <scope>NUCLEOTIDE SEQUENCE [LARGE SCALE GENOMIC DNA]</scope>
    <source>
        <strain evidence="3">APO3</strain>
    </source>
</reference>
<dbReference type="Pfam" id="PF00089">
    <property type="entry name" value="Trypsin"/>
    <property type="match status" value="1"/>
</dbReference>
<dbReference type="GO" id="GO:0004252">
    <property type="term" value="F:serine-type endopeptidase activity"/>
    <property type="evidence" value="ECO:0007669"/>
    <property type="project" value="InterPro"/>
</dbReference>
<accession>W4FAV7</accession>
<dbReference type="InterPro" id="IPR009003">
    <property type="entry name" value="Peptidase_S1_PA"/>
</dbReference>
<sequence length="107" mass="12249">MTFDTPSEFSIVGISNSTDGERIKVKQAIKHPKYNAGTTSYDFAILILEKPSKFPPVQVSFDTVALTHPEVSIWTRPAFLLRRRQKKLLSTSKRYLYVLTKHLSPHM</sequence>
<dbReference type="RefSeq" id="XP_009846564.1">
    <property type="nucleotide sequence ID" value="XM_009848262.1"/>
</dbReference>
<name>W4FAV7_APHAT</name>
<dbReference type="EMBL" id="KI913470">
    <property type="protein sequence ID" value="ETV63956.1"/>
    <property type="molecule type" value="Genomic_DNA"/>
</dbReference>
<dbReference type="AlphaFoldDB" id="W4FAV7"/>
<feature type="domain" description="Peptidase S1" evidence="2">
    <location>
        <begin position="16"/>
        <end position="55"/>
    </location>
</feature>
<dbReference type="Gene3D" id="2.40.10.10">
    <property type="entry name" value="Trypsin-like serine proteases"/>
    <property type="match status" value="1"/>
</dbReference>
<dbReference type="InterPro" id="IPR043504">
    <property type="entry name" value="Peptidase_S1_PA_chymotrypsin"/>
</dbReference>
<evidence type="ECO:0000313" key="3">
    <source>
        <dbReference type="EMBL" id="ETV63956.1"/>
    </source>
</evidence>
<keyword evidence="1" id="KW-0843">Virulence</keyword>
<dbReference type="InterPro" id="IPR001254">
    <property type="entry name" value="Trypsin_dom"/>
</dbReference>
<proteinExistence type="predicted"/>
<dbReference type="VEuPathDB" id="FungiDB:H257_19115"/>
<gene>
    <name evidence="3" type="ORF">H257_19115</name>
</gene>
<dbReference type="OrthoDB" id="74960at2759"/>
<evidence type="ECO:0000259" key="2">
    <source>
        <dbReference type="Pfam" id="PF00089"/>
    </source>
</evidence>
<protein>
    <recommendedName>
        <fullName evidence="2">Peptidase S1 domain-containing protein</fullName>
    </recommendedName>
</protein>
<organism evidence="3">
    <name type="scientific">Aphanomyces astaci</name>
    <name type="common">Crayfish plague agent</name>
    <dbReference type="NCBI Taxonomy" id="112090"/>
    <lineage>
        <taxon>Eukaryota</taxon>
        <taxon>Sar</taxon>
        <taxon>Stramenopiles</taxon>
        <taxon>Oomycota</taxon>
        <taxon>Saprolegniomycetes</taxon>
        <taxon>Saprolegniales</taxon>
        <taxon>Verrucalvaceae</taxon>
        <taxon>Aphanomyces</taxon>
    </lineage>
</organism>
<dbReference type="SUPFAM" id="SSF50494">
    <property type="entry name" value="Trypsin-like serine proteases"/>
    <property type="match status" value="1"/>
</dbReference>
<evidence type="ECO:0000256" key="1">
    <source>
        <dbReference type="ARBA" id="ARBA00023026"/>
    </source>
</evidence>
<dbReference type="GeneID" id="20821111"/>